<evidence type="ECO:0000313" key="1">
    <source>
        <dbReference type="EMBL" id="KKN71738.1"/>
    </source>
</evidence>
<proteinExistence type="predicted"/>
<accession>A0A0F9W0Y8</accession>
<organism evidence="1">
    <name type="scientific">marine sediment metagenome</name>
    <dbReference type="NCBI Taxonomy" id="412755"/>
    <lineage>
        <taxon>unclassified sequences</taxon>
        <taxon>metagenomes</taxon>
        <taxon>ecological metagenomes</taxon>
    </lineage>
</organism>
<dbReference type="EMBL" id="LAZR01000377">
    <property type="protein sequence ID" value="KKN71738.1"/>
    <property type="molecule type" value="Genomic_DNA"/>
</dbReference>
<name>A0A0F9W0Y8_9ZZZZ</name>
<protein>
    <submittedName>
        <fullName evidence="1">Uncharacterized protein</fullName>
    </submittedName>
</protein>
<sequence length="155" mass="17378">MALETAITAQIISILESIDGIQEVSNWEKSQFRKYPAATVTGAENESDFEATQERNRVYAFQVRLYQEFSSDQQGGTGEGLVEAERSLRALSDTVIDEFDKPANARFSGNANTTAENVLFVRPIPSVWFYSSDRVLRGKEIIVQVETFVDTNQLT</sequence>
<dbReference type="AlphaFoldDB" id="A0A0F9W0Y8"/>
<comment type="caution">
    <text evidence="1">The sequence shown here is derived from an EMBL/GenBank/DDBJ whole genome shotgun (WGS) entry which is preliminary data.</text>
</comment>
<gene>
    <name evidence="1" type="ORF">LCGC14_0418040</name>
</gene>
<reference evidence="1" key="1">
    <citation type="journal article" date="2015" name="Nature">
        <title>Complex archaea that bridge the gap between prokaryotes and eukaryotes.</title>
        <authorList>
            <person name="Spang A."/>
            <person name="Saw J.H."/>
            <person name="Jorgensen S.L."/>
            <person name="Zaremba-Niedzwiedzka K."/>
            <person name="Martijn J."/>
            <person name="Lind A.E."/>
            <person name="van Eijk R."/>
            <person name="Schleper C."/>
            <person name="Guy L."/>
            <person name="Ettema T.J."/>
        </authorList>
    </citation>
    <scope>NUCLEOTIDE SEQUENCE</scope>
</reference>